<gene>
    <name evidence="2" type="ORF">LO55_4164</name>
</gene>
<evidence type="ECO:0000313" key="2">
    <source>
        <dbReference type="EMBL" id="OIJ41469.1"/>
    </source>
</evidence>
<evidence type="ECO:0000256" key="1">
    <source>
        <dbReference type="SAM" id="MobiDB-lite"/>
    </source>
</evidence>
<evidence type="ECO:0008006" key="4">
    <source>
        <dbReference type="Google" id="ProtNLM"/>
    </source>
</evidence>
<protein>
    <recommendedName>
        <fullName evidence="4">Integrase catalytic domain-containing protein</fullName>
    </recommendedName>
</protein>
<evidence type="ECO:0000313" key="3">
    <source>
        <dbReference type="Proteomes" id="UP000180246"/>
    </source>
</evidence>
<reference evidence="2 3" key="1">
    <citation type="submission" date="2014-10" db="EMBL/GenBank/DDBJ databases">
        <authorList>
            <person name="Seo M.-J."/>
            <person name="Seok Y.J."/>
            <person name="Cha I.-T."/>
        </authorList>
    </citation>
    <scope>NUCLEOTIDE SEQUENCE [LARGE SCALE GENOMIC DNA]</scope>
    <source>
        <strain evidence="2 3">NEU</strain>
    </source>
</reference>
<accession>A0A1S2N8X7</accession>
<dbReference type="AlphaFoldDB" id="A0A1S2N8X7"/>
<name>A0A1S2N8X7_9BURK</name>
<proteinExistence type="predicted"/>
<feature type="compositionally biased region" description="Polar residues" evidence="1">
    <location>
        <begin position="612"/>
        <end position="641"/>
    </location>
</feature>
<sequence length="692" mass="77178">MSSGRSRDAIPVAHSDLSLWPAPDIAIFTSEIRAKFESRRESLIMYAAGDSYETICLKCGFKKGEILRLIKRCLTINQTGGIYGFYALIPGFRVQAYTRTADFRGGAGGRGGFAGALTATFMRFPELELEIQSACLDVRGSHAAMKNQSFDFSAIHRLFKRRLSELGVTSLEWPFNQKNHGSVSLRKYCKKILHGRAGGSGRGKAALGRHAIGRGVSALIRARTPFTIVQLDYHKVDAASTISIENEFGEEKDIVVQRWHIGLLADERSSGIIGLHVALEATPSADDALETIASAIIGDANRSNVGSRSSAPGNKLFLVRHFLPELDWQCFAAMKMDNGWANLASDTVDNLISVVGCAVNFGPVYSWWRRHLIENIIGKLTSKGLQRTAFTHGSGPNDPRVSNPNKEAVKFKIKISDLESIIWSCIREYNNSENEHNQFTAPVKALSLALQQKGLPFLPQPLPNEERRGERILYHVQEVTVRGNLEKNERPYFKLDRVRHTNEKLSEMYGLIGKKLISYTNRRLCREVQATIKETGESLGFMHPGQGWEFSNASWRDRKYFNRTGLSKRSQSDHTDLMEEFVEEKATELIEKQSRKRQKAASDALRLARMHTNIQRNSNADASPISKNGTTDVPNLESNHGLNKGVESEVAGVTKKDIVRKSNEHSKPASYPQEDPFGLFGPLVIKPHTRNG</sequence>
<feature type="compositionally biased region" description="Basic and acidic residues" evidence="1">
    <location>
        <begin position="654"/>
        <end position="667"/>
    </location>
</feature>
<dbReference type="EMBL" id="JRYB01000001">
    <property type="protein sequence ID" value="OIJ41469.1"/>
    <property type="molecule type" value="Genomic_DNA"/>
</dbReference>
<dbReference type="Proteomes" id="UP000180246">
    <property type="component" value="Unassembled WGS sequence"/>
</dbReference>
<organism evidence="2 3">
    <name type="scientific">Massilia timonae</name>
    <dbReference type="NCBI Taxonomy" id="47229"/>
    <lineage>
        <taxon>Bacteria</taxon>
        <taxon>Pseudomonadati</taxon>
        <taxon>Pseudomonadota</taxon>
        <taxon>Betaproteobacteria</taxon>
        <taxon>Burkholderiales</taxon>
        <taxon>Oxalobacteraceae</taxon>
        <taxon>Telluria group</taxon>
        <taxon>Massilia</taxon>
    </lineage>
</organism>
<feature type="region of interest" description="Disordered" evidence="1">
    <location>
        <begin position="611"/>
        <end position="692"/>
    </location>
</feature>
<comment type="caution">
    <text evidence="2">The sequence shown here is derived from an EMBL/GenBank/DDBJ whole genome shotgun (WGS) entry which is preliminary data.</text>
</comment>